<dbReference type="PROSITE" id="PS51447">
    <property type="entry name" value="FDX_ACB"/>
    <property type="match status" value="1"/>
</dbReference>
<keyword evidence="12 15" id="KW-0648">Protein biosynthesis</keyword>
<dbReference type="InterPro" id="IPR009061">
    <property type="entry name" value="DNA-bd_dom_put_sf"/>
</dbReference>
<organism evidence="20 21">
    <name type="scientific">Thermomonospora umbrina</name>
    <dbReference type="NCBI Taxonomy" id="111806"/>
    <lineage>
        <taxon>Bacteria</taxon>
        <taxon>Bacillati</taxon>
        <taxon>Actinomycetota</taxon>
        <taxon>Actinomycetes</taxon>
        <taxon>Streptosporangiales</taxon>
        <taxon>Thermomonosporaceae</taxon>
        <taxon>Thermomonospora</taxon>
    </lineage>
</organism>
<dbReference type="SUPFAM" id="SSF46955">
    <property type="entry name" value="Putative DNA-binding domain"/>
    <property type="match status" value="1"/>
</dbReference>
<dbReference type="InterPro" id="IPR005147">
    <property type="entry name" value="tRNA_synthase_B5-dom"/>
</dbReference>
<dbReference type="SUPFAM" id="SSF56037">
    <property type="entry name" value="PheT/TilS domain"/>
    <property type="match status" value="1"/>
</dbReference>
<evidence type="ECO:0000256" key="5">
    <source>
        <dbReference type="ARBA" id="ARBA00022555"/>
    </source>
</evidence>
<evidence type="ECO:0000256" key="6">
    <source>
        <dbReference type="ARBA" id="ARBA00022598"/>
    </source>
</evidence>
<evidence type="ECO:0000313" key="20">
    <source>
        <dbReference type="EMBL" id="REF01213.1"/>
    </source>
</evidence>
<comment type="similarity">
    <text evidence="2 15">Belongs to the phenylalanyl-tRNA synthetase beta subunit family. Type 1 subfamily.</text>
</comment>
<evidence type="ECO:0000259" key="17">
    <source>
        <dbReference type="PROSITE" id="PS50886"/>
    </source>
</evidence>
<dbReference type="Pfam" id="PF03484">
    <property type="entry name" value="B5"/>
    <property type="match status" value="1"/>
</dbReference>
<dbReference type="InterPro" id="IPR036690">
    <property type="entry name" value="Fdx_antiC-bd_sf"/>
</dbReference>
<dbReference type="GO" id="GO:0000287">
    <property type="term" value="F:magnesium ion binding"/>
    <property type="evidence" value="ECO:0007669"/>
    <property type="project" value="UniProtKB-UniRule"/>
</dbReference>
<dbReference type="OrthoDB" id="9805455at2"/>
<keyword evidence="9 15" id="KW-0067">ATP-binding</keyword>
<dbReference type="Gene3D" id="2.40.50.140">
    <property type="entry name" value="Nucleic acid-binding proteins"/>
    <property type="match status" value="1"/>
</dbReference>
<dbReference type="EC" id="6.1.1.20" evidence="15"/>
<dbReference type="CDD" id="cd02796">
    <property type="entry name" value="tRNA_bind_bactPheRS"/>
    <property type="match status" value="1"/>
</dbReference>
<dbReference type="Pfam" id="PF01588">
    <property type="entry name" value="tRNA_bind"/>
    <property type="match status" value="1"/>
</dbReference>
<keyword evidence="13 15" id="KW-0030">Aminoacyl-tRNA synthetase</keyword>
<comment type="catalytic activity">
    <reaction evidence="14 15">
        <text>tRNA(Phe) + L-phenylalanine + ATP = L-phenylalanyl-tRNA(Phe) + AMP + diphosphate + H(+)</text>
        <dbReference type="Rhea" id="RHEA:19413"/>
        <dbReference type="Rhea" id="RHEA-COMP:9668"/>
        <dbReference type="Rhea" id="RHEA-COMP:9699"/>
        <dbReference type="ChEBI" id="CHEBI:15378"/>
        <dbReference type="ChEBI" id="CHEBI:30616"/>
        <dbReference type="ChEBI" id="CHEBI:33019"/>
        <dbReference type="ChEBI" id="CHEBI:58095"/>
        <dbReference type="ChEBI" id="CHEBI:78442"/>
        <dbReference type="ChEBI" id="CHEBI:78531"/>
        <dbReference type="ChEBI" id="CHEBI:456215"/>
        <dbReference type="EC" id="6.1.1.20"/>
    </reaction>
</comment>
<dbReference type="InterPro" id="IPR004532">
    <property type="entry name" value="Phe-tRNA-ligase_IIc_bsu_bact"/>
</dbReference>
<dbReference type="PANTHER" id="PTHR10947:SF0">
    <property type="entry name" value="PHENYLALANINE--TRNA LIGASE BETA SUBUNIT"/>
    <property type="match status" value="1"/>
</dbReference>
<feature type="domain" description="TRNA-binding" evidence="17">
    <location>
        <begin position="42"/>
        <end position="152"/>
    </location>
</feature>
<dbReference type="InterPro" id="IPR005146">
    <property type="entry name" value="B3/B4_tRNA-bd"/>
</dbReference>
<feature type="domain" description="B5" evidence="19">
    <location>
        <begin position="403"/>
        <end position="477"/>
    </location>
</feature>
<keyword evidence="7 15" id="KW-0479">Metal-binding</keyword>
<dbReference type="InterPro" id="IPR005121">
    <property type="entry name" value="Fdx_antiC-bd"/>
</dbReference>
<dbReference type="FunFam" id="2.40.50.140:FF:000045">
    <property type="entry name" value="Phenylalanine--tRNA ligase beta subunit"/>
    <property type="match status" value="1"/>
</dbReference>
<reference evidence="20 21" key="1">
    <citation type="submission" date="2018-08" db="EMBL/GenBank/DDBJ databases">
        <title>Sequencing the genomes of 1000 actinobacteria strains.</title>
        <authorList>
            <person name="Klenk H.-P."/>
        </authorList>
    </citation>
    <scope>NUCLEOTIDE SEQUENCE [LARGE SCALE GENOMIC DNA]</scope>
    <source>
        <strain evidence="20 21">DSM 43927</strain>
    </source>
</reference>
<dbReference type="PROSITE" id="PS50886">
    <property type="entry name" value="TRBD"/>
    <property type="match status" value="1"/>
</dbReference>
<dbReference type="GO" id="GO:0004826">
    <property type="term" value="F:phenylalanine-tRNA ligase activity"/>
    <property type="evidence" value="ECO:0007669"/>
    <property type="project" value="UniProtKB-UniRule"/>
</dbReference>
<dbReference type="GO" id="GO:0009328">
    <property type="term" value="C:phenylalanine-tRNA ligase complex"/>
    <property type="evidence" value="ECO:0007669"/>
    <property type="project" value="TreeGrafter"/>
</dbReference>
<name>A0A3D9SZ42_9ACTN</name>
<evidence type="ECO:0000256" key="8">
    <source>
        <dbReference type="ARBA" id="ARBA00022741"/>
    </source>
</evidence>
<keyword evidence="21" id="KW-1185">Reference proteome</keyword>
<dbReference type="SMART" id="SM00896">
    <property type="entry name" value="FDX-ACB"/>
    <property type="match status" value="1"/>
</dbReference>
<comment type="caution">
    <text evidence="20">The sequence shown here is derived from an EMBL/GenBank/DDBJ whole genome shotgun (WGS) entry which is preliminary data.</text>
</comment>
<evidence type="ECO:0000256" key="1">
    <source>
        <dbReference type="ARBA" id="ARBA00004496"/>
    </source>
</evidence>
<dbReference type="AlphaFoldDB" id="A0A3D9SZ42"/>
<dbReference type="InterPro" id="IPR020825">
    <property type="entry name" value="Phe-tRNA_synthase-like_B3/B4"/>
</dbReference>
<feature type="binding site" evidence="15">
    <location>
        <position position="465"/>
    </location>
    <ligand>
        <name>Mg(2+)</name>
        <dbReference type="ChEBI" id="CHEBI:18420"/>
        <note>shared with alpha subunit</note>
    </ligand>
</feature>
<evidence type="ECO:0000256" key="16">
    <source>
        <dbReference type="PROSITE-ProRule" id="PRU00209"/>
    </source>
</evidence>
<dbReference type="Gene3D" id="3.30.930.10">
    <property type="entry name" value="Bira Bifunctional Protein, Domain 2"/>
    <property type="match status" value="1"/>
</dbReference>
<evidence type="ECO:0000256" key="3">
    <source>
        <dbReference type="ARBA" id="ARBA00011209"/>
    </source>
</evidence>
<dbReference type="Gene3D" id="3.50.40.10">
    <property type="entry name" value="Phenylalanyl-trna Synthetase, Chain B, domain 3"/>
    <property type="match status" value="1"/>
</dbReference>
<evidence type="ECO:0000256" key="9">
    <source>
        <dbReference type="ARBA" id="ARBA00022840"/>
    </source>
</evidence>
<protein>
    <recommendedName>
        <fullName evidence="15">Phenylalanine--tRNA ligase beta subunit</fullName>
        <ecNumber evidence="15">6.1.1.20</ecNumber>
    </recommendedName>
    <alternativeName>
        <fullName evidence="15">Phenylalanyl-tRNA synthetase beta subunit</fullName>
        <shortName evidence="15">PheRS</shortName>
    </alternativeName>
</protein>
<evidence type="ECO:0000256" key="7">
    <source>
        <dbReference type="ARBA" id="ARBA00022723"/>
    </source>
</evidence>
<evidence type="ECO:0000313" key="21">
    <source>
        <dbReference type="Proteomes" id="UP000256661"/>
    </source>
</evidence>
<dbReference type="RefSeq" id="WP_116026275.1">
    <property type="nucleotide sequence ID" value="NZ_QTTT01000001.1"/>
</dbReference>
<feature type="binding site" evidence="15">
    <location>
        <position position="461"/>
    </location>
    <ligand>
        <name>Mg(2+)</name>
        <dbReference type="ChEBI" id="CHEBI:18420"/>
        <note>shared with alpha subunit</note>
    </ligand>
</feature>
<evidence type="ECO:0000256" key="13">
    <source>
        <dbReference type="ARBA" id="ARBA00023146"/>
    </source>
</evidence>
<comment type="subunit">
    <text evidence="3 15">Tetramer of two alpha and two beta subunits.</text>
</comment>
<gene>
    <name evidence="15" type="primary">pheT</name>
    <name evidence="20" type="ORF">DFJ69_6817</name>
</gene>
<evidence type="ECO:0000256" key="4">
    <source>
        <dbReference type="ARBA" id="ARBA00022490"/>
    </source>
</evidence>
<keyword evidence="5 16" id="KW-0820">tRNA-binding</keyword>
<proteinExistence type="inferred from homology"/>
<dbReference type="Gene3D" id="3.30.70.380">
    <property type="entry name" value="Ferrodoxin-fold anticodon-binding domain"/>
    <property type="match status" value="1"/>
</dbReference>
<evidence type="ECO:0000256" key="10">
    <source>
        <dbReference type="ARBA" id="ARBA00022842"/>
    </source>
</evidence>
<evidence type="ECO:0000256" key="14">
    <source>
        <dbReference type="ARBA" id="ARBA00049255"/>
    </source>
</evidence>
<dbReference type="PANTHER" id="PTHR10947">
    <property type="entry name" value="PHENYLALANYL-TRNA SYNTHETASE BETA CHAIN AND LEUCINE-RICH REPEAT-CONTAINING PROTEIN 47"/>
    <property type="match status" value="1"/>
</dbReference>
<evidence type="ECO:0000256" key="12">
    <source>
        <dbReference type="ARBA" id="ARBA00022917"/>
    </source>
</evidence>
<dbReference type="InterPro" id="IPR002547">
    <property type="entry name" value="tRNA-bd_dom"/>
</dbReference>
<dbReference type="InterPro" id="IPR045864">
    <property type="entry name" value="aa-tRNA-synth_II/BPL/LPL"/>
</dbReference>
<dbReference type="SUPFAM" id="SSF55681">
    <property type="entry name" value="Class II aaRS and biotin synthetases"/>
    <property type="match status" value="1"/>
</dbReference>
<keyword evidence="10 15" id="KW-0460">Magnesium</keyword>
<dbReference type="Pfam" id="PF03147">
    <property type="entry name" value="FDX-ACB"/>
    <property type="match status" value="1"/>
</dbReference>
<dbReference type="InterPro" id="IPR045060">
    <property type="entry name" value="Phe-tRNA-ligase_IIc_bsu"/>
</dbReference>
<feature type="binding site" evidence="15">
    <location>
        <position position="455"/>
    </location>
    <ligand>
        <name>Mg(2+)</name>
        <dbReference type="ChEBI" id="CHEBI:18420"/>
        <note>shared with alpha subunit</note>
    </ligand>
</feature>
<accession>A0A3D9SZ42</accession>
<dbReference type="GO" id="GO:0005524">
    <property type="term" value="F:ATP binding"/>
    <property type="evidence" value="ECO:0007669"/>
    <property type="project" value="UniProtKB-UniRule"/>
</dbReference>
<dbReference type="SUPFAM" id="SSF50249">
    <property type="entry name" value="Nucleic acid-binding proteins"/>
    <property type="match status" value="1"/>
</dbReference>
<dbReference type="GO" id="GO:0000049">
    <property type="term" value="F:tRNA binding"/>
    <property type="evidence" value="ECO:0007669"/>
    <property type="project" value="UniProtKB-UniRule"/>
</dbReference>
<dbReference type="Pfam" id="PF17759">
    <property type="entry name" value="tRNA_synthFbeta"/>
    <property type="match status" value="1"/>
</dbReference>
<dbReference type="InterPro" id="IPR012340">
    <property type="entry name" value="NA-bd_OB-fold"/>
</dbReference>
<feature type="domain" description="FDX-ACB" evidence="18">
    <location>
        <begin position="726"/>
        <end position="819"/>
    </location>
</feature>
<dbReference type="InterPro" id="IPR041616">
    <property type="entry name" value="PheRS_beta_core"/>
</dbReference>
<feature type="binding site" evidence="15">
    <location>
        <position position="464"/>
    </location>
    <ligand>
        <name>Mg(2+)</name>
        <dbReference type="ChEBI" id="CHEBI:18420"/>
        <note>shared with alpha subunit</note>
    </ligand>
</feature>
<dbReference type="Pfam" id="PF03483">
    <property type="entry name" value="B3_4"/>
    <property type="match status" value="1"/>
</dbReference>
<dbReference type="SMART" id="SM00874">
    <property type="entry name" value="B5"/>
    <property type="match status" value="1"/>
</dbReference>
<dbReference type="HAMAP" id="MF_00283">
    <property type="entry name" value="Phe_tRNA_synth_beta1"/>
    <property type="match status" value="1"/>
</dbReference>
<dbReference type="GO" id="GO:0006432">
    <property type="term" value="P:phenylalanyl-tRNA aminoacylation"/>
    <property type="evidence" value="ECO:0007669"/>
    <property type="project" value="UniProtKB-UniRule"/>
</dbReference>
<evidence type="ECO:0000256" key="11">
    <source>
        <dbReference type="ARBA" id="ARBA00022884"/>
    </source>
</evidence>
<keyword evidence="6 15" id="KW-0436">Ligase</keyword>
<evidence type="ECO:0000256" key="15">
    <source>
        <dbReference type="HAMAP-Rule" id="MF_00283"/>
    </source>
</evidence>
<dbReference type="FunFam" id="3.30.70.380:FF:000001">
    <property type="entry name" value="Phenylalanine--tRNA ligase beta subunit"/>
    <property type="match status" value="1"/>
</dbReference>
<evidence type="ECO:0000259" key="18">
    <source>
        <dbReference type="PROSITE" id="PS51447"/>
    </source>
</evidence>
<dbReference type="InterPro" id="IPR033714">
    <property type="entry name" value="tRNA_bind_bactPheRS"/>
</dbReference>
<comment type="subcellular location">
    <subcellularLocation>
        <location evidence="1 15">Cytoplasm</location>
    </subcellularLocation>
</comment>
<dbReference type="SUPFAM" id="SSF54991">
    <property type="entry name" value="Anticodon-binding domain of PheRS"/>
    <property type="match status" value="1"/>
</dbReference>
<sequence>MRVPLSWLREHVALPPEVTGRELAAALIAAGLEVETVESAGHDLTGPLVVGRVLEIEELTEFKKPIRHCRVDVGGAEPQNIICGARNFAVGDPVVVALPGAELPGGFKIGSRKTYGRVSEGMICSVAELGIGDDHSGILVLPGDPEVGADAIGLLGVRDEVLDIAVTPDRGYALSIRGVAREAASAYGVPFRDPAAVEPPAAEGGAHPAGIADPAVCDRFVLREIRGFDPSAQTPMWMRVRLFRAGVRPVSLAVDVTNYVMLELGQPLHAFDRTKLTGEIVVRRARAGEKLETLDHVTRTLDPEDVLITDASGPISMAGAMGGLATEIDEGSTDIVIEAAHFDPVATARMVRRHRLHSEASYRFERGVDRELPLYASHRAVRLLAELGGAEVLPGVTHAEVPVEPTVVTIPAGHPDRVAGVSYGRDTVVRRLTEVGCTVDGDDVLTVVPPSWRPDLVDPNDLAEEVIRLEGYEAIPARPPRPVAGQGLTQAQRRRRRVGRALAAAGYVEALSFPFASPEDWDHLQLDADDARRRALRVANPMSEDEPLLRTTLLPGLLRTLARNAGRGFGDVGLFEMGLVFRPREGAPTKAPRLAVDRGPTAEEIASVDAALPDQPLRVGVVLAGRAEPAGWWGEGRPASWADAVEAARTVAREAGTELTVEADRHAPWHPGRCAALYAGDTLIGHAGELHPRVVQAYGLPPRTAAMELELSRLAPLGPVRAPHVSTYPPATQDVALIVDAERPAAEVARALREGAGELLESVRLFDVYTGEQAGEGRKSLAFALRFRAPDRTLTAEEAGAARDAAVAVAAERTGAVLRTG</sequence>
<evidence type="ECO:0000259" key="19">
    <source>
        <dbReference type="PROSITE" id="PS51483"/>
    </source>
</evidence>
<keyword evidence="11 16" id="KW-0694">RNA-binding</keyword>
<dbReference type="Proteomes" id="UP000256661">
    <property type="component" value="Unassembled WGS sequence"/>
</dbReference>
<dbReference type="FunFam" id="3.30.930.10:FF:000130">
    <property type="entry name" value="Phenylalanine--tRNA ligase beta subunit"/>
    <property type="match status" value="1"/>
</dbReference>
<dbReference type="CDD" id="cd00769">
    <property type="entry name" value="PheRS_beta_core"/>
    <property type="match status" value="1"/>
</dbReference>
<keyword evidence="4 15" id="KW-0963">Cytoplasm</keyword>
<keyword evidence="8 15" id="KW-0547">Nucleotide-binding</keyword>
<evidence type="ECO:0000256" key="2">
    <source>
        <dbReference type="ARBA" id="ARBA00008653"/>
    </source>
</evidence>
<dbReference type="NCBIfam" id="TIGR00472">
    <property type="entry name" value="pheT_bact"/>
    <property type="match status" value="1"/>
</dbReference>
<dbReference type="PROSITE" id="PS51483">
    <property type="entry name" value="B5"/>
    <property type="match status" value="1"/>
</dbReference>
<dbReference type="SMART" id="SM00873">
    <property type="entry name" value="B3_4"/>
    <property type="match status" value="1"/>
</dbReference>
<dbReference type="Gene3D" id="3.30.56.10">
    <property type="match status" value="2"/>
</dbReference>
<comment type="cofactor">
    <cofactor evidence="15">
        <name>Mg(2+)</name>
        <dbReference type="ChEBI" id="CHEBI:18420"/>
    </cofactor>
    <text evidence="15">Binds 2 magnesium ions per tetramer.</text>
</comment>
<dbReference type="EMBL" id="QTTT01000001">
    <property type="protein sequence ID" value="REF01213.1"/>
    <property type="molecule type" value="Genomic_DNA"/>
</dbReference>